<accession>A0A3N0CD33</accession>
<evidence type="ECO:0000259" key="5">
    <source>
        <dbReference type="Pfam" id="PF00535"/>
    </source>
</evidence>
<evidence type="ECO:0000256" key="2">
    <source>
        <dbReference type="ARBA" id="ARBA00006739"/>
    </source>
</evidence>
<evidence type="ECO:0000256" key="3">
    <source>
        <dbReference type="ARBA" id="ARBA00022676"/>
    </source>
</evidence>
<evidence type="ECO:0000256" key="4">
    <source>
        <dbReference type="ARBA" id="ARBA00022679"/>
    </source>
</evidence>
<dbReference type="CDD" id="cd04186">
    <property type="entry name" value="GT_2_like_c"/>
    <property type="match status" value="1"/>
</dbReference>
<dbReference type="SUPFAM" id="SSF53448">
    <property type="entry name" value="Nucleotide-diphospho-sugar transferases"/>
    <property type="match status" value="1"/>
</dbReference>
<dbReference type="AlphaFoldDB" id="A0A3N0CD33"/>
<dbReference type="PANTHER" id="PTHR43179:SF12">
    <property type="entry name" value="GALACTOFURANOSYLTRANSFERASE GLFT2"/>
    <property type="match status" value="1"/>
</dbReference>
<evidence type="ECO:0000256" key="1">
    <source>
        <dbReference type="ARBA" id="ARBA00004776"/>
    </source>
</evidence>
<dbReference type="Gene3D" id="3.90.550.10">
    <property type="entry name" value="Spore Coat Polysaccharide Biosynthesis Protein SpsA, Chain A"/>
    <property type="match status" value="1"/>
</dbReference>
<name>A0A3N0CD33_9ACTN</name>
<dbReference type="OrthoDB" id="9771846at2"/>
<dbReference type="Proteomes" id="UP000267128">
    <property type="component" value="Unassembled WGS sequence"/>
</dbReference>
<evidence type="ECO:0000313" key="6">
    <source>
        <dbReference type="EMBL" id="RNL61199.1"/>
    </source>
</evidence>
<sequence>MGPVVTPRTTGVVILNYGDPGDTLRCLRSLENSTDLDMDILVVNNGPEDALHEELVREVGSRASVISTGDNLGYAAGNNLGISWVMERGCDLVWILNPDTLVAPTTLAILREHLDATPDCGMVGPRLVLPGKPPRIWFDGGLVDLATAVTEHVNLGVPVRKAPAPVVRDADYVTGASLLVRRLVVEQVGPIPDQYFLYCEEVDWCRRVAAAGWRVMVDQRATMHHLKRSSTSLPKPYYLYYMTRNRYLFAEDSLGLDGEVALAHLDQVFLAPYRRNVERDAPHWLAAFDDLVALAKADARNRVYGRNDVITQYPSADEEVHVTHGA</sequence>
<feature type="domain" description="Glycosyltransferase 2-like" evidence="5">
    <location>
        <begin position="12"/>
        <end position="128"/>
    </location>
</feature>
<gene>
    <name evidence="6" type="ORF">EFK50_17675</name>
</gene>
<keyword evidence="7" id="KW-1185">Reference proteome</keyword>
<organism evidence="6 7">
    <name type="scientific">Nocardioides marmoriginsengisoli</name>
    <dbReference type="NCBI Taxonomy" id="661483"/>
    <lineage>
        <taxon>Bacteria</taxon>
        <taxon>Bacillati</taxon>
        <taxon>Actinomycetota</taxon>
        <taxon>Actinomycetes</taxon>
        <taxon>Propionibacteriales</taxon>
        <taxon>Nocardioidaceae</taxon>
        <taxon>Nocardioides</taxon>
    </lineage>
</organism>
<keyword evidence="3" id="KW-0328">Glycosyltransferase</keyword>
<evidence type="ECO:0000313" key="7">
    <source>
        <dbReference type="Proteomes" id="UP000267128"/>
    </source>
</evidence>
<comment type="caution">
    <text evidence="6">The sequence shown here is derived from an EMBL/GenBank/DDBJ whole genome shotgun (WGS) entry which is preliminary data.</text>
</comment>
<comment type="pathway">
    <text evidence="1">Cell wall biogenesis; cell wall polysaccharide biosynthesis.</text>
</comment>
<dbReference type="InterPro" id="IPR029044">
    <property type="entry name" value="Nucleotide-diphossugar_trans"/>
</dbReference>
<dbReference type="Pfam" id="PF00535">
    <property type="entry name" value="Glycos_transf_2"/>
    <property type="match status" value="1"/>
</dbReference>
<dbReference type="EMBL" id="RJSE01000008">
    <property type="protein sequence ID" value="RNL61199.1"/>
    <property type="molecule type" value="Genomic_DNA"/>
</dbReference>
<keyword evidence="4 6" id="KW-0808">Transferase</keyword>
<dbReference type="InterPro" id="IPR001173">
    <property type="entry name" value="Glyco_trans_2-like"/>
</dbReference>
<protein>
    <submittedName>
        <fullName evidence="6">Glycosyltransferase family 2 protein</fullName>
    </submittedName>
</protein>
<proteinExistence type="inferred from homology"/>
<dbReference type="PANTHER" id="PTHR43179">
    <property type="entry name" value="RHAMNOSYLTRANSFERASE WBBL"/>
    <property type="match status" value="1"/>
</dbReference>
<reference evidence="6 7" key="1">
    <citation type="submission" date="2018-11" db="EMBL/GenBank/DDBJ databases">
        <authorList>
            <person name="Li F."/>
        </authorList>
    </citation>
    <scope>NUCLEOTIDE SEQUENCE [LARGE SCALE GENOMIC DNA]</scope>
    <source>
        <strain evidence="6 7">Gsoil 097</strain>
    </source>
</reference>
<dbReference type="GO" id="GO:0016757">
    <property type="term" value="F:glycosyltransferase activity"/>
    <property type="evidence" value="ECO:0007669"/>
    <property type="project" value="UniProtKB-KW"/>
</dbReference>
<comment type="similarity">
    <text evidence="2">Belongs to the glycosyltransferase 2 family.</text>
</comment>